<comment type="caution">
    <text evidence="1">The sequence shown here is derived from an EMBL/GenBank/DDBJ whole genome shotgun (WGS) entry which is preliminary data.</text>
</comment>
<gene>
    <name evidence="1" type="ORF">BV25DRAFT_1718504</name>
</gene>
<protein>
    <submittedName>
        <fullName evidence="1">Uncharacterized protein</fullName>
    </submittedName>
</protein>
<dbReference type="Proteomes" id="UP000814140">
    <property type="component" value="Unassembled WGS sequence"/>
</dbReference>
<sequence>MSVNPMVGKPRGNTTALKMSVRHDRTSERPWGLGTYSSHGQIDQFPGACDTEAAEEIVLLRRCRLLVLPYASRFAGKHLELESCRRGPRPFPKAHRCFRHPRPSGTRRSSNTIRFQRQARHPTPCHMSRSHLVVLLGRLSSRPGHSPYRHVYTVPGLLPYNYTASPTPARPIVPFVAVSMGVVKGGRPAHAQ</sequence>
<reference evidence="1" key="1">
    <citation type="submission" date="2021-03" db="EMBL/GenBank/DDBJ databases">
        <authorList>
            <consortium name="DOE Joint Genome Institute"/>
            <person name="Ahrendt S."/>
            <person name="Looney B.P."/>
            <person name="Miyauchi S."/>
            <person name="Morin E."/>
            <person name="Drula E."/>
            <person name="Courty P.E."/>
            <person name="Chicoki N."/>
            <person name="Fauchery L."/>
            <person name="Kohler A."/>
            <person name="Kuo A."/>
            <person name="Labutti K."/>
            <person name="Pangilinan J."/>
            <person name="Lipzen A."/>
            <person name="Riley R."/>
            <person name="Andreopoulos W."/>
            <person name="He G."/>
            <person name="Johnson J."/>
            <person name="Barry K.W."/>
            <person name="Grigoriev I.V."/>
            <person name="Nagy L."/>
            <person name="Hibbett D."/>
            <person name="Henrissat B."/>
            <person name="Matheny P.B."/>
            <person name="Labbe J."/>
            <person name="Martin F."/>
        </authorList>
    </citation>
    <scope>NUCLEOTIDE SEQUENCE</scope>
    <source>
        <strain evidence="1">HHB10654</strain>
    </source>
</reference>
<evidence type="ECO:0000313" key="2">
    <source>
        <dbReference type="Proteomes" id="UP000814140"/>
    </source>
</evidence>
<evidence type="ECO:0000313" key="1">
    <source>
        <dbReference type="EMBL" id="KAI0055875.1"/>
    </source>
</evidence>
<name>A0ACB8SIW6_9AGAM</name>
<keyword evidence="2" id="KW-1185">Reference proteome</keyword>
<reference evidence="1" key="2">
    <citation type="journal article" date="2022" name="New Phytol.">
        <title>Evolutionary transition to the ectomycorrhizal habit in the genomes of a hyperdiverse lineage of mushroom-forming fungi.</title>
        <authorList>
            <person name="Looney B."/>
            <person name="Miyauchi S."/>
            <person name="Morin E."/>
            <person name="Drula E."/>
            <person name="Courty P.E."/>
            <person name="Kohler A."/>
            <person name="Kuo A."/>
            <person name="LaButti K."/>
            <person name="Pangilinan J."/>
            <person name="Lipzen A."/>
            <person name="Riley R."/>
            <person name="Andreopoulos W."/>
            <person name="He G."/>
            <person name="Johnson J."/>
            <person name="Nolan M."/>
            <person name="Tritt A."/>
            <person name="Barry K.W."/>
            <person name="Grigoriev I.V."/>
            <person name="Nagy L.G."/>
            <person name="Hibbett D."/>
            <person name="Henrissat B."/>
            <person name="Matheny P.B."/>
            <person name="Labbe J."/>
            <person name="Martin F.M."/>
        </authorList>
    </citation>
    <scope>NUCLEOTIDE SEQUENCE</scope>
    <source>
        <strain evidence="1">HHB10654</strain>
    </source>
</reference>
<dbReference type="EMBL" id="MU277276">
    <property type="protein sequence ID" value="KAI0055875.1"/>
    <property type="molecule type" value="Genomic_DNA"/>
</dbReference>
<proteinExistence type="predicted"/>
<organism evidence="1 2">
    <name type="scientific">Artomyces pyxidatus</name>
    <dbReference type="NCBI Taxonomy" id="48021"/>
    <lineage>
        <taxon>Eukaryota</taxon>
        <taxon>Fungi</taxon>
        <taxon>Dikarya</taxon>
        <taxon>Basidiomycota</taxon>
        <taxon>Agaricomycotina</taxon>
        <taxon>Agaricomycetes</taxon>
        <taxon>Russulales</taxon>
        <taxon>Auriscalpiaceae</taxon>
        <taxon>Artomyces</taxon>
    </lineage>
</organism>
<accession>A0ACB8SIW6</accession>